<evidence type="ECO:0000313" key="2">
    <source>
        <dbReference type="Proteomes" id="UP000002726"/>
    </source>
</evidence>
<dbReference type="OrthoDB" id="21994at10239"/>
<reference evidence="1 2" key="2">
    <citation type="journal article" date="2008" name="Appl. Environ. Microbiol.">
        <title>Diverse phage-encoded toxins in a protective insect endosymbiont.</title>
        <authorList>
            <person name="Degnan P.H."/>
            <person name="Moran N.A."/>
        </authorList>
    </citation>
    <scope>NUCLEOTIDE SEQUENCE</scope>
    <source>
        <strain evidence="1">T5A</strain>
    </source>
</reference>
<organism evidence="1 2">
    <name type="scientific">Bacteriophage APSE-2</name>
    <dbReference type="NCBI Taxonomy" id="340054"/>
    <lineage>
        <taxon>Viruses</taxon>
        <taxon>Duplodnaviria</taxon>
        <taxon>Heunggongvirae</taxon>
        <taxon>Uroviricota</taxon>
        <taxon>Caudoviricetes</taxon>
        <taxon>Sendosyvirus</taxon>
        <taxon>Sendosyvirus APSE2</taxon>
    </lineage>
</organism>
<dbReference type="Pfam" id="PF23793">
    <property type="entry name" value="LysC"/>
    <property type="match status" value="1"/>
</dbReference>
<dbReference type="KEGG" id="vg:7020952"/>
<dbReference type="RefSeq" id="YP_002308527.1">
    <property type="nucleotide sequence ID" value="NC_011551.1"/>
</dbReference>
<reference evidence="1 2" key="1">
    <citation type="journal article" date="2005" name="Proc. Natl. Acad. Sci. U.S.A.">
        <title>The players in a mutualistic symbiosis: insects, bacteria, viruses, and virulence genes.</title>
        <authorList>
            <person name="Moran N.A."/>
            <person name="Degnan P.H."/>
            <person name="Santos S.R."/>
            <person name="Dunbar H.E."/>
            <person name="Ochman H."/>
        </authorList>
    </citation>
    <scope>NUCLEOTIDE SEQUENCE</scope>
    <source>
        <strain evidence="1">T5A</strain>
    </source>
</reference>
<name>B6SCV3_9CAUD</name>
<gene>
    <name evidence="1" type="primary">P16</name>
    <name evidence="1" type="ORF">APSE214</name>
</gene>
<keyword evidence="2" id="KW-1185">Reference proteome</keyword>
<dbReference type="EMBL" id="EU794049">
    <property type="protein sequence ID" value="ACJ10176.1"/>
    <property type="molecule type" value="Genomic_DNA"/>
</dbReference>
<proteinExistence type="predicted"/>
<evidence type="ECO:0000313" key="1">
    <source>
        <dbReference type="EMBL" id="ACJ10176.1"/>
    </source>
</evidence>
<protein>
    <submittedName>
        <fullName evidence="1">Uncharacterized protein P16</fullName>
    </submittedName>
</protein>
<sequence>MHTNRPFRHPSLKRLRYRKRLPLNAALICLCLLPLLTGCVRTPIKYLPVPPAPIPSTLLDDCSLPVISEHMTWGDSLVLNEQLLLALEMCNQDKAAIRRIEEQKNDSQK</sequence>
<accession>B6SCV3</accession>
<dbReference type="InterPro" id="IPR058979">
    <property type="entry name" value="LysC-like"/>
</dbReference>
<dbReference type="GeneID" id="7020952"/>
<dbReference type="Proteomes" id="UP000002726">
    <property type="component" value="Segment"/>
</dbReference>